<accession>C0QL02</accession>
<gene>
    <name evidence="1" type="ordered locus">HRM2_31610</name>
</gene>
<dbReference type="Proteomes" id="UP000000442">
    <property type="component" value="Chromosome"/>
</dbReference>
<dbReference type="EMBL" id="CP001087">
    <property type="protein sequence ID" value="ACN16242.1"/>
    <property type="molecule type" value="Genomic_DNA"/>
</dbReference>
<evidence type="ECO:0000313" key="1">
    <source>
        <dbReference type="EMBL" id="ACN16242.1"/>
    </source>
</evidence>
<proteinExistence type="predicted"/>
<dbReference type="HOGENOM" id="CLU_2989186_0_0_7"/>
<organism evidence="1 2">
    <name type="scientific">Desulforapulum autotrophicum (strain ATCC 43914 / DSM 3382 / VKM B-1955 / HRM2)</name>
    <name type="common">Desulfobacterium autotrophicum</name>
    <dbReference type="NCBI Taxonomy" id="177437"/>
    <lineage>
        <taxon>Bacteria</taxon>
        <taxon>Pseudomonadati</taxon>
        <taxon>Thermodesulfobacteriota</taxon>
        <taxon>Desulfobacteria</taxon>
        <taxon>Desulfobacterales</taxon>
        <taxon>Desulfobacteraceae</taxon>
        <taxon>Desulforapulum</taxon>
    </lineage>
</organism>
<dbReference type="STRING" id="177437.HRM2_31610"/>
<evidence type="ECO:0000313" key="2">
    <source>
        <dbReference type="Proteomes" id="UP000000442"/>
    </source>
</evidence>
<sequence length="57" mass="6598">MNPHRQVRQLAFFYRYHGEKTKAIADKLLVLNKGCLILMAKILIPQNANPREQTHAP</sequence>
<keyword evidence="2" id="KW-1185">Reference proteome</keyword>
<reference evidence="1 2" key="1">
    <citation type="journal article" date="2009" name="Environ. Microbiol.">
        <title>Genome sequence of Desulfobacterium autotrophicum HRM2, a marine sulfate reducer oxidizing organic carbon completely to carbon dioxide.</title>
        <authorList>
            <person name="Strittmatter A.W."/>
            <person name="Liesegang H."/>
            <person name="Rabus R."/>
            <person name="Decker I."/>
            <person name="Amann J."/>
            <person name="Andres S."/>
            <person name="Henne A."/>
            <person name="Fricke W.F."/>
            <person name="Martinez-Arias R."/>
            <person name="Bartels D."/>
            <person name="Goesmann A."/>
            <person name="Krause L."/>
            <person name="Puehler A."/>
            <person name="Klenk H.P."/>
            <person name="Richter M."/>
            <person name="Schuler M."/>
            <person name="Gloeckner F.O."/>
            <person name="Meyerdierks A."/>
            <person name="Gottschalk G."/>
            <person name="Amann R."/>
        </authorList>
    </citation>
    <scope>NUCLEOTIDE SEQUENCE [LARGE SCALE GENOMIC DNA]</scope>
    <source>
        <strain evidence="2">ATCC 43914 / DSM 3382 / HRM2</strain>
    </source>
</reference>
<dbReference type="KEGG" id="dat:HRM2_31610"/>
<dbReference type="AlphaFoldDB" id="C0QL02"/>
<name>C0QL02_DESAH</name>
<protein>
    <submittedName>
        <fullName evidence="1">Uncharacterized protein</fullName>
    </submittedName>
</protein>